<dbReference type="Gene3D" id="2.40.50.100">
    <property type="match status" value="2"/>
</dbReference>
<dbReference type="Proteomes" id="UP001430306">
    <property type="component" value="Unassembled WGS sequence"/>
</dbReference>
<comment type="caution">
    <text evidence="5">The sequence shown here is derived from an EMBL/GenBank/DDBJ whole genome shotgun (WGS) entry which is preliminary data.</text>
</comment>
<evidence type="ECO:0000256" key="2">
    <source>
        <dbReference type="SAM" id="Coils"/>
    </source>
</evidence>
<gene>
    <name evidence="5" type="ORF">LOC71_15535</name>
</gene>
<name>A0ABS8NJH6_9BACT</name>
<dbReference type="EMBL" id="JAJKFW010000025">
    <property type="protein sequence ID" value="MCC9643697.1"/>
    <property type="molecule type" value="Genomic_DNA"/>
</dbReference>
<dbReference type="InterPro" id="IPR051909">
    <property type="entry name" value="MFP_Cation_Efflux"/>
</dbReference>
<evidence type="ECO:0000256" key="3">
    <source>
        <dbReference type="SAM" id="SignalP"/>
    </source>
</evidence>
<evidence type="ECO:0000256" key="1">
    <source>
        <dbReference type="ARBA" id="ARBA00022448"/>
    </source>
</evidence>
<dbReference type="Pfam" id="PF25917">
    <property type="entry name" value="BSH_RND"/>
    <property type="match status" value="1"/>
</dbReference>
<keyword evidence="6" id="KW-1185">Reference proteome</keyword>
<keyword evidence="2" id="KW-0175">Coiled coil</keyword>
<evidence type="ECO:0000259" key="4">
    <source>
        <dbReference type="Pfam" id="PF25917"/>
    </source>
</evidence>
<sequence>MFRWTFSIALLYLPTWVLAEDNPTSAPPAICLEGLVVKPAQSGSAVAIQSGRLQELLVGEGDVVAKGDLIAKLDDAVASIQLRSAKQELAILQFKQQQTLGMDAAQASLESQRLAAKKHAAEQSIHQRIAENKNRVLAAEKAEAVAKNEWSRAINAKEEFADAVSQSEIDQLKLAYEQRMLETKQAIFDQEVHRLQQSVDAIEKETLDNEVYAAEVALKQAEADQAVVKLQVDLQAERTELAQTQVEQLHLQSPLPGVVVDLTHRVGDWIPSGEAVARIVHLDRLRVEGFLPAKWISTLQQSTTPMLMLELPSGETLTRKGESLFISPEVDPLTKETRFWVEFDNSNGEVLPGASAKLQLPTGKGDSSP</sequence>
<dbReference type="PANTHER" id="PTHR30097">
    <property type="entry name" value="CATION EFFLUX SYSTEM PROTEIN CUSB"/>
    <property type="match status" value="1"/>
</dbReference>
<feature type="signal peptide" evidence="3">
    <location>
        <begin position="1"/>
        <end position="19"/>
    </location>
</feature>
<keyword evidence="3" id="KW-0732">Signal</keyword>
<proteinExistence type="predicted"/>
<dbReference type="Gene3D" id="2.40.30.170">
    <property type="match status" value="1"/>
</dbReference>
<accession>A0ABS8NJH6</accession>
<dbReference type="SUPFAM" id="SSF111369">
    <property type="entry name" value="HlyD-like secretion proteins"/>
    <property type="match status" value="1"/>
</dbReference>
<feature type="coiled-coil region" evidence="2">
    <location>
        <begin position="204"/>
        <end position="247"/>
    </location>
</feature>
<dbReference type="InterPro" id="IPR058625">
    <property type="entry name" value="MdtA-like_BSH"/>
</dbReference>
<reference evidence="5" key="1">
    <citation type="submission" date="2021-11" db="EMBL/GenBank/DDBJ databases">
        <title>Genome sequence.</title>
        <authorList>
            <person name="Sun Q."/>
        </authorList>
    </citation>
    <scope>NUCLEOTIDE SEQUENCE</scope>
    <source>
        <strain evidence="5">JC740</strain>
    </source>
</reference>
<feature type="domain" description="Multidrug resistance protein MdtA-like barrel-sandwich hybrid" evidence="4">
    <location>
        <begin position="50"/>
        <end position="280"/>
    </location>
</feature>
<feature type="chain" id="PRO_5047370480" evidence="3">
    <location>
        <begin position="20"/>
        <end position="369"/>
    </location>
</feature>
<keyword evidence="1" id="KW-0813">Transport</keyword>
<protein>
    <submittedName>
        <fullName evidence="5">HlyD family efflux transporter periplasmic adaptor subunit</fullName>
    </submittedName>
</protein>
<evidence type="ECO:0000313" key="6">
    <source>
        <dbReference type="Proteomes" id="UP001430306"/>
    </source>
</evidence>
<dbReference type="RefSeq" id="WP_230274654.1">
    <property type="nucleotide sequence ID" value="NZ_JAJKFW010000025.1"/>
</dbReference>
<organism evidence="5 6">
    <name type="scientific">Rhodopirellula halodulae</name>
    <dbReference type="NCBI Taxonomy" id="2894198"/>
    <lineage>
        <taxon>Bacteria</taxon>
        <taxon>Pseudomonadati</taxon>
        <taxon>Planctomycetota</taxon>
        <taxon>Planctomycetia</taxon>
        <taxon>Pirellulales</taxon>
        <taxon>Pirellulaceae</taxon>
        <taxon>Rhodopirellula</taxon>
    </lineage>
</organism>
<dbReference type="PANTHER" id="PTHR30097:SF4">
    <property type="entry name" value="SLR6042 PROTEIN"/>
    <property type="match status" value="1"/>
</dbReference>
<evidence type="ECO:0000313" key="5">
    <source>
        <dbReference type="EMBL" id="MCC9643697.1"/>
    </source>
</evidence>
<dbReference type="Gene3D" id="1.10.287.470">
    <property type="entry name" value="Helix hairpin bin"/>
    <property type="match status" value="1"/>
</dbReference>